<feature type="transmembrane region" description="Helical" evidence="8">
    <location>
        <begin position="128"/>
        <end position="150"/>
    </location>
</feature>
<evidence type="ECO:0000256" key="6">
    <source>
        <dbReference type="ARBA" id="ARBA00031027"/>
    </source>
</evidence>
<evidence type="ECO:0000256" key="2">
    <source>
        <dbReference type="ARBA" id="ARBA00012944"/>
    </source>
</evidence>
<feature type="transmembrane region" description="Helical" evidence="8">
    <location>
        <begin position="349"/>
        <end position="369"/>
    </location>
</feature>
<dbReference type="PANTHER" id="PTHR42829:SF2">
    <property type="entry name" value="NADH-UBIQUINONE OXIDOREDUCTASE CHAIN 5"/>
    <property type="match status" value="1"/>
</dbReference>
<keyword evidence="5 8" id="KW-0472">Membrane</keyword>
<comment type="catalytic activity">
    <reaction evidence="7">
        <text>a ubiquinone + NADH + 5 H(+)(in) = a ubiquinol + NAD(+) + 4 H(+)(out)</text>
        <dbReference type="Rhea" id="RHEA:29091"/>
        <dbReference type="Rhea" id="RHEA-COMP:9565"/>
        <dbReference type="Rhea" id="RHEA-COMP:9566"/>
        <dbReference type="ChEBI" id="CHEBI:15378"/>
        <dbReference type="ChEBI" id="CHEBI:16389"/>
        <dbReference type="ChEBI" id="CHEBI:17976"/>
        <dbReference type="ChEBI" id="CHEBI:57540"/>
        <dbReference type="ChEBI" id="CHEBI:57945"/>
        <dbReference type="EC" id="7.1.1.2"/>
    </reaction>
</comment>
<feature type="transmembrane region" description="Helical" evidence="8">
    <location>
        <begin position="102"/>
        <end position="122"/>
    </location>
</feature>
<dbReference type="Pfam" id="PF00361">
    <property type="entry name" value="Proton_antipo_M"/>
    <property type="match status" value="1"/>
</dbReference>
<feature type="transmembrane region" description="Helical" evidence="8">
    <location>
        <begin position="314"/>
        <end position="337"/>
    </location>
</feature>
<evidence type="ECO:0000256" key="7">
    <source>
        <dbReference type="ARBA" id="ARBA00049551"/>
    </source>
</evidence>
<dbReference type="EMBL" id="KM067269">
    <property type="protein sequence ID" value="AIK25769.1"/>
    <property type="molecule type" value="Genomic_DNA"/>
</dbReference>
<evidence type="ECO:0000256" key="5">
    <source>
        <dbReference type="ARBA" id="ARBA00023136"/>
    </source>
</evidence>
<evidence type="ECO:0000256" key="1">
    <source>
        <dbReference type="ARBA" id="ARBA00004141"/>
    </source>
</evidence>
<reference evidence="10" key="1">
    <citation type="journal article" date="2014" name="Parasit. Vectors">
        <title>The mitochondrial genome of Paragyrodactylus variegatus (Platyhelminthes: Monogenea): differences in major non-coding region and gene order compared to Gyrodactylus.</title>
        <authorList>
            <person name="Ye F."/>
            <person name="King S.D."/>
            <person name="Cone D.K."/>
            <person name="You P."/>
        </authorList>
    </citation>
    <scope>NUCLEOTIDE SEQUENCE</scope>
</reference>
<keyword evidence="10" id="KW-0496">Mitochondrion</keyword>
<gene>
    <name evidence="10" type="primary">ND5</name>
</gene>
<evidence type="ECO:0000313" key="10">
    <source>
        <dbReference type="EMBL" id="AIK25769.1"/>
    </source>
</evidence>
<sequence>MLFLIFNTTILFLLSLLWSLHNLSFSIDLNYDVIFSVMLSLNFLVDKVSVICSFMLICCSIIAVLFYWHYFSWHSDYLIILIQLFILSMLYLVFTNSHINSFIGWEYLGVVSYFLILYFSIYCSSRSAFITLITSRLGDMGFFLFIGLMLSDLEGNLAVLSVILFSFLLMSKSAVFPMGSWLLEAMRAPTPVSSLVHSSTLVAAGVWLFSRYIDVFLSNYCVNLIFLFCLITVIYSATSAYFFNDTKKIIALSTCNNVSWCFIYIYFGYVDLGLLQLLTHGIFKCILFCLIGDFLLNSSNSQNKSLHFFNFSYFFNFTITLVSFFICGLPFLGVFFTKHFFVSLLNSSTNLIVTLILLVGLSLSFLYSFRLVSILNGSSNGSSNGFNNIYYIIGLPFPLLFFLNSWISSYLLEDSMPTLFLNLLSYFLIICFSIIGLFLNFSSSSKYILSFFGQDFIVNDSMSIYSLFYSLFYWVSIFRWEQSSFFYFISLSSYISTLSNSLNSLILFLSLYFSVILYLFIG</sequence>
<feature type="transmembrane region" description="Helical" evidence="8">
    <location>
        <begin position="462"/>
        <end position="480"/>
    </location>
</feature>
<dbReference type="GO" id="GO:0003954">
    <property type="term" value="F:NADH dehydrogenase activity"/>
    <property type="evidence" value="ECO:0007669"/>
    <property type="project" value="TreeGrafter"/>
</dbReference>
<dbReference type="GO" id="GO:0016020">
    <property type="term" value="C:membrane"/>
    <property type="evidence" value="ECO:0007669"/>
    <property type="project" value="UniProtKB-SubCell"/>
</dbReference>
<dbReference type="GO" id="GO:0008137">
    <property type="term" value="F:NADH dehydrogenase (ubiquinone) activity"/>
    <property type="evidence" value="ECO:0007669"/>
    <property type="project" value="UniProtKB-EC"/>
</dbReference>
<feature type="domain" description="NADH:quinone oxidoreductase/Mrp antiporter transmembrane" evidence="9">
    <location>
        <begin position="99"/>
        <end position="356"/>
    </location>
</feature>
<keyword evidence="3 8" id="KW-0812">Transmembrane</keyword>
<feature type="transmembrane region" description="Helical" evidence="8">
    <location>
        <begin position="195"/>
        <end position="213"/>
    </location>
</feature>
<evidence type="ECO:0000259" key="9">
    <source>
        <dbReference type="Pfam" id="PF00361"/>
    </source>
</evidence>
<dbReference type="GO" id="GO:0015990">
    <property type="term" value="P:electron transport coupled proton transport"/>
    <property type="evidence" value="ECO:0007669"/>
    <property type="project" value="TreeGrafter"/>
</dbReference>
<dbReference type="PANTHER" id="PTHR42829">
    <property type="entry name" value="NADH-UBIQUINONE OXIDOREDUCTASE CHAIN 5"/>
    <property type="match status" value="1"/>
</dbReference>
<accession>A0A076VCX8</accession>
<feature type="transmembrane region" description="Helical" evidence="8">
    <location>
        <begin position="389"/>
        <end position="407"/>
    </location>
</feature>
<dbReference type="RefSeq" id="YP_009054581.1">
    <property type="nucleotide sequence ID" value="NC_024754.1"/>
</dbReference>
<dbReference type="PRINTS" id="PR01434">
    <property type="entry name" value="NADHDHGNASE5"/>
</dbReference>
<feature type="transmembrane region" description="Helical" evidence="8">
    <location>
        <begin position="77"/>
        <end position="95"/>
    </location>
</feature>
<feature type="transmembrane region" description="Helical" evidence="8">
    <location>
        <begin position="157"/>
        <end position="175"/>
    </location>
</feature>
<organism evidence="10">
    <name type="scientific">Paragyrodactylus variegatus</name>
    <dbReference type="NCBI Taxonomy" id="1415179"/>
    <lineage>
        <taxon>Eukaryota</taxon>
        <taxon>Metazoa</taxon>
        <taxon>Spiralia</taxon>
        <taxon>Lophotrochozoa</taxon>
        <taxon>Platyhelminthes</taxon>
        <taxon>Monogenea</taxon>
        <taxon>Monopisthocotylea</taxon>
        <taxon>Gyrodactylidea</taxon>
        <taxon>Gyrodactylidae</taxon>
        <taxon>Paragyrodactylus</taxon>
    </lineage>
</organism>
<geneLocation type="mitochondrion" evidence="10"/>
<feature type="transmembrane region" description="Helical" evidence="8">
    <location>
        <begin position="249"/>
        <end position="267"/>
    </location>
</feature>
<evidence type="ECO:0000256" key="3">
    <source>
        <dbReference type="ARBA" id="ARBA00022692"/>
    </source>
</evidence>
<name>A0A076VCX8_9PLAT</name>
<protein>
    <recommendedName>
        <fullName evidence="2">NADH:ubiquinone reductase (H(+)-translocating)</fullName>
        <ecNumber evidence="2">7.1.1.2</ecNumber>
    </recommendedName>
    <alternativeName>
        <fullName evidence="6">NADH dehydrogenase subunit 5</fullName>
    </alternativeName>
</protein>
<dbReference type="InterPro" id="IPR001750">
    <property type="entry name" value="ND/Mrp_TM"/>
</dbReference>
<comment type="subcellular location">
    <subcellularLocation>
        <location evidence="1">Membrane</location>
        <topology evidence="1">Multi-pass membrane protein</topology>
    </subcellularLocation>
</comment>
<proteinExistence type="predicted"/>
<dbReference type="EC" id="7.1.1.2" evidence="2"/>
<feature type="transmembrane region" description="Helical" evidence="8">
    <location>
        <begin position="419"/>
        <end position="442"/>
    </location>
</feature>
<evidence type="ECO:0000256" key="4">
    <source>
        <dbReference type="ARBA" id="ARBA00022989"/>
    </source>
</evidence>
<feature type="transmembrane region" description="Helical" evidence="8">
    <location>
        <begin position="220"/>
        <end position="243"/>
    </location>
</feature>
<keyword evidence="4 8" id="KW-1133">Transmembrane helix</keyword>
<dbReference type="GeneID" id="20160625"/>
<dbReference type="InterPro" id="IPR003945">
    <property type="entry name" value="NU5C-like"/>
</dbReference>
<feature type="transmembrane region" description="Helical" evidence="8">
    <location>
        <begin position="52"/>
        <end position="71"/>
    </location>
</feature>
<dbReference type="AlphaFoldDB" id="A0A076VCX8"/>
<dbReference type="GO" id="GO:0042773">
    <property type="term" value="P:ATP synthesis coupled electron transport"/>
    <property type="evidence" value="ECO:0007669"/>
    <property type="project" value="InterPro"/>
</dbReference>
<evidence type="ECO:0000256" key="8">
    <source>
        <dbReference type="SAM" id="Phobius"/>
    </source>
</evidence>
<dbReference type="CTD" id="4540"/>
<feature type="transmembrane region" description="Helical" evidence="8">
    <location>
        <begin position="501"/>
        <end position="521"/>
    </location>
</feature>